<keyword evidence="2 4" id="KW-0863">Zinc-finger</keyword>
<dbReference type="InterPro" id="IPR050701">
    <property type="entry name" value="Histone_Mod_Regulator"/>
</dbReference>
<keyword evidence="3" id="KW-0862">Zinc</keyword>
<accession>A0A8T0DTT3</accession>
<dbReference type="EMBL" id="JTDF01000922">
    <property type="protein sequence ID" value="KAF8570756.1"/>
    <property type="molecule type" value="Genomic_DNA"/>
</dbReference>
<dbReference type="CDD" id="cd15492">
    <property type="entry name" value="PHD_BRPF_JADE_like"/>
    <property type="match status" value="1"/>
</dbReference>
<dbReference type="Pfam" id="PF13831">
    <property type="entry name" value="PHD_2"/>
    <property type="match status" value="1"/>
</dbReference>
<feature type="domain" description="PHD-type" evidence="7">
    <location>
        <begin position="246"/>
        <end position="359"/>
    </location>
</feature>
<evidence type="ECO:0008006" key="10">
    <source>
        <dbReference type="Google" id="ProtNLM"/>
    </source>
</evidence>
<dbReference type="Pfam" id="PF13832">
    <property type="entry name" value="zf-HC5HC2H_2"/>
    <property type="match status" value="1"/>
</dbReference>
<dbReference type="AlphaFoldDB" id="A0A8T0DTT3"/>
<feature type="region of interest" description="Disordered" evidence="5">
    <location>
        <begin position="746"/>
        <end position="767"/>
    </location>
</feature>
<dbReference type="Gene3D" id="3.30.40.10">
    <property type="entry name" value="Zinc/RING finger domain, C3HC4 (zinc finger)"/>
    <property type="match status" value="2"/>
</dbReference>
<evidence type="ECO:0000259" key="7">
    <source>
        <dbReference type="PROSITE" id="PS51805"/>
    </source>
</evidence>
<gene>
    <name evidence="8" type="ORF">P879_03429</name>
</gene>
<evidence type="ECO:0000256" key="5">
    <source>
        <dbReference type="SAM" id="MobiDB-lite"/>
    </source>
</evidence>
<dbReference type="InterPro" id="IPR034732">
    <property type="entry name" value="EPHD"/>
</dbReference>
<sequence length="794" mass="90496">MPRVKEVTHLLNEWKPLVLDQGDKPAELFDTHPLSEMMLSSEAESVISEFLVLIENNWRSEWHRNGVQVPVRSLDELTNASSRKVRCTKTNRNLLHTLRPAKLWHDSKDARYDVTVHCVPDEKTRSSSPYHIDKLDYAWMFVVNEERECLDLPLIEDWMLEKVIETLEHITYIKMQEKIKELEVIALEFDENAKCDVCLSYEGEDGNELVFCDGCFLCVHQACYGIPKLPEGSWICRQCEAGVKSTTPCSLCPNTGGAMKMADDGKQWCHVSCALWVPEVGFGDVDLMEPVIHLENIPKARRNLLCSICRSRYGAPIQCSSKKCKVAFHVTCAFQSDLTMRQELLEKDVRLVGLCQKHSRKDQQMEQSCSPINGSSAPDKTTAIKVTNQSPNSSIVQPGGAPLTRNQRICELEEEFYTLVNESELNIWLSDQSLSMLKSKGDTDRDCDPGRCTTIPEDIRSAITSYWRLKRRANFNQPLINPPPFEWRQTAIKAVESTKKALDQAARAAAYMQAFDAFRRIRFGLDRSRLVVDMVLQRERRKLALFRRMWRIAELQMRLVMSKQLFSLSPTDLAFFSTAHIGKSVYDNMVLFKNYISDRFLTVEAKNDNQCLSTLCSSPSVPQKSVSPQETHSPPKSHISLNTKTVVEKINTPSSVIDLNVSEYLYTIPYEQLIVPEDIKQRLRSAITFVTNNVLRSGFQTEKNTRRFRGATALSRCKRPLFISSLKESDNPVNSHRHTNVKFTEGILPTPPAKRFRRSNPTPVDNNNLFSNHSIPVLTKLATIKLSTGTLRLL</sequence>
<evidence type="ECO:0000256" key="3">
    <source>
        <dbReference type="ARBA" id="ARBA00022833"/>
    </source>
</evidence>
<proteinExistence type="predicted"/>
<dbReference type="PROSITE" id="PS50016">
    <property type="entry name" value="ZF_PHD_2"/>
    <property type="match status" value="1"/>
</dbReference>
<feature type="compositionally biased region" description="Low complexity" evidence="5">
    <location>
        <begin position="618"/>
        <end position="629"/>
    </location>
</feature>
<evidence type="ECO:0000259" key="6">
    <source>
        <dbReference type="PROSITE" id="PS50016"/>
    </source>
</evidence>
<protein>
    <recommendedName>
        <fullName evidence="10">Protein Jade-1</fullName>
    </recommendedName>
</protein>
<dbReference type="InterPro" id="IPR011011">
    <property type="entry name" value="Znf_FYVE_PHD"/>
</dbReference>
<dbReference type="SMART" id="SM00249">
    <property type="entry name" value="PHD"/>
    <property type="match status" value="2"/>
</dbReference>
<comment type="caution">
    <text evidence="8">The sequence shown here is derived from an EMBL/GenBank/DDBJ whole genome shotgun (WGS) entry which is preliminary data.</text>
</comment>
<reference evidence="8 9" key="1">
    <citation type="submission" date="2019-07" db="EMBL/GenBank/DDBJ databases">
        <title>Annotation for the trematode Paragonimus westermani.</title>
        <authorList>
            <person name="Choi Y.-J."/>
        </authorList>
    </citation>
    <scope>NUCLEOTIDE SEQUENCE [LARGE SCALE GENOMIC DNA]</scope>
    <source>
        <strain evidence="8">180907_Pwestermani</strain>
    </source>
</reference>
<evidence type="ECO:0000256" key="1">
    <source>
        <dbReference type="ARBA" id="ARBA00022723"/>
    </source>
</evidence>
<dbReference type="OrthoDB" id="20839at2759"/>
<dbReference type="SUPFAM" id="SSF57903">
    <property type="entry name" value="FYVE/PHD zinc finger"/>
    <property type="match status" value="1"/>
</dbReference>
<dbReference type="InterPro" id="IPR013083">
    <property type="entry name" value="Znf_RING/FYVE/PHD"/>
</dbReference>
<feature type="region of interest" description="Disordered" evidence="5">
    <location>
        <begin position="618"/>
        <end position="638"/>
    </location>
</feature>
<feature type="domain" description="PHD-type" evidence="6">
    <location>
        <begin position="192"/>
        <end position="242"/>
    </location>
</feature>
<keyword evidence="9" id="KW-1185">Reference proteome</keyword>
<dbReference type="Proteomes" id="UP000699462">
    <property type="component" value="Unassembled WGS sequence"/>
</dbReference>
<evidence type="ECO:0000313" key="8">
    <source>
        <dbReference type="EMBL" id="KAF8570756.1"/>
    </source>
</evidence>
<dbReference type="InterPro" id="IPR019787">
    <property type="entry name" value="Znf_PHD-finger"/>
</dbReference>
<dbReference type="GO" id="GO:0006357">
    <property type="term" value="P:regulation of transcription by RNA polymerase II"/>
    <property type="evidence" value="ECO:0007669"/>
    <property type="project" value="TreeGrafter"/>
</dbReference>
<name>A0A8T0DTT3_9TREM</name>
<dbReference type="PANTHER" id="PTHR13793">
    <property type="entry name" value="PHD FINGER PROTEINS"/>
    <property type="match status" value="1"/>
</dbReference>
<evidence type="ECO:0000313" key="9">
    <source>
        <dbReference type="Proteomes" id="UP000699462"/>
    </source>
</evidence>
<keyword evidence="1" id="KW-0479">Metal-binding</keyword>
<evidence type="ECO:0000256" key="2">
    <source>
        <dbReference type="ARBA" id="ARBA00022771"/>
    </source>
</evidence>
<dbReference type="PROSITE" id="PS01359">
    <property type="entry name" value="ZF_PHD_1"/>
    <property type="match status" value="1"/>
</dbReference>
<dbReference type="PANTHER" id="PTHR13793:SF160">
    <property type="entry name" value="PHD FINGER PROTEIN RHINOCEROS"/>
    <property type="match status" value="1"/>
</dbReference>
<dbReference type="GO" id="GO:0008270">
    <property type="term" value="F:zinc ion binding"/>
    <property type="evidence" value="ECO:0007669"/>
    <property type="project" value="UniProtKB-KW"/>
</dbReference>
<dbReference type="PROSITE" id="PS51805">
    <property type="entry name" value="EPHD"/>
    <property type="match status" value="1"/>
</dbReference>
<organism evidence="8 9">
    <name type="scientific">Paragonimus westermani</name>
    <dbReference type="NCBI Taxonomy" id="34504"/>
    <lineage>
        <taxon>Eukaryota</taxon>
        <taxon>Metazoa</taxon>
        <taxon>Spiralia</taxon>
        <taxon>Lophotrochozoa</taxon>
        <taxon>Platyhelminthes</taxon>
        <taxon>Trematoda</taxon>
        <taxon>Digenea</taxon>
        <taxon>Plagiorchiida</taxon>
        <taxon>Troglotremata</taxon>
        <taxon>Troglotrematidae</taxon>
        <taxon>Paragonimus</taxon>
    </lineage>
</organism>
<dbReference type="InterPro" id="IPR019786">
    <property type="entry name" value="Zinc_finger_PHD-type_CS"/>
</dbReference>
<dbReference type="InterPro" id="IPR001965">
    <property type="entry name" value="Znf_PHD"/>
</dbReference>
<evidence type="ECO:0000256" key="4">
    <source>
        <dbReference type="PROSITE-ProRule" id="PRU00146"/>
    </source>
</evidence>